<keyword evidence="8" id="KW-1185">Reference proteome</keyword>
<evidence type="ECO:0000313" key="7">
    <source>
        <dbReference type="EMBL" id="SFF56558.1"/>
    </source>
</evidence>
<dbReference type="InterPro" id="IPR004437">
    <property type="entry name" value="ParB/RepB/Spo0J"/>
</dbReference>
<dbReference type="Pfam" id="PF02195">
    <property type="entry name" value="ParB_N"/>
    <property type="match status" value="1"/>
</dbReference>
<protein>
    <recommendedName>
        <fullName evidence="2">Probable chromosome-partitioning protein ParB</fullName>
    </recommendedName>
</protein>
<keyword evidence="3" id="KW-0159">Chromosome partition</keyword>
<dbReference type="InterPro" id="IPR050336">
    <property type="entry name" value="Chromosome_partition/occlusion"/>
</dbReference>
<dbReference type="GO" id="GO:0003677">
    <property type="term" value="F:DNA binding"/>
    <property type="evidence" value="ECO:0007669"/>
    <property type="project" value="UniProtKB-KW"/>
</dbReference>
<dbReference type="RefSeq" id="WP_091534290.1">
    <property type="nucleotide sequence ID" value="NZ_FOOC01000009.1"/>
</dbReference>
<dbReference type="Proteomes" id="UP000199771">
    <property type="component" value="Unassembled WGS sequence"/>
</dbReference>
<dbReference type="NCBIfam" id="TIGR00180">
    <property type="entry name" value="parB_part"/>
    <property type="match status" value="1"/>
</dbReference>
<dbReference type="GO" id="GO:0005694">
    <property type="term" value="C:chromosome"/>
    <property type="evidence" value="ECO:0007669"/>
    <property type="project" value="TreeGrafter"/>
</dbReference>
<dbReference type="EMBL" id="FOOC01000009">
    <property type="protein sequence ID" value="SFF56558.1"/>
    <property type="molecule type" value="Genomic_DNA"/>
</dbReference>
<dbReference type="InterPro" id="IPR036086">
    <property type="entry name" value="ParB/Sulfiredoxin_sf"/>
</dbReference>
<evidence type="ECO:0000313" key="8">
    <source>
        <dbReference type="Proteomes" id="UP000199771"/>
    </source>
</evidence>
<dbReference type="Gene3D" id="1.10.10.2830">
    <property type="match status" value="1"/>
</dbReference>
<dbReference type="CDD" id="cd16393">
    <property type="entry name" value="SPO0J_N"/>
    <property type="match status" value="1"/>
</dbReference>
<evidence type="ECO:0000256" key="1">
    <source>
        <dbReference type="ARBA" id="ARBA00006295"/>
    </source>
</evidence>
<evidence type="ECO:0000256" key="3">
    <source>
        <dbReference type="ARBA" id="ARBA00022829"/>
    </source>
</evidence>
<evidence type="ECO:0000259" key="6">
    <source>
        <dbReference type="SMART" id="SM00470"/>
    </source>
</evidence>
<reference evidence="7 8" key="1">
    <citation type="submission" date="2016-10" db="EMBL/GenBank/DDBJ databases">
        <authorList>
            <person name="de Groot N.N."/>
        </authorList>
    </citation>
    <scope>NUCLEOTIDE SEQUENCE [LARGE SCALE GENOMIC DNA]</scope>
    <source>
        <strain evidence="7 8">DSM 23609</strain>
    </source>
</reference>
<dbReference type="SUPFAM" id="SSF110849">
    <property type="entry name" value="ParB/Sulfiredoxin"/>
    <property type="match status" value="1"/>
</dbReference>
<feature type="domain" description="ParB-like N-terminal" evidence="6">
    <location>
        <begin position="32"/>
        <end position="122"/>
    </location>
</feature>
<keyword evidence="4" id="KW-0238">DNA-binding</keyword>
<dbReference type="OrthoDB" id="9802051at2"/>
<evidence type="ECO:0000256" key="5">
    <source>
        <dbReference type="ARBA" id="ARBA00025472"/>
    </source>
</evidence>
<comment type="similarity">
    <text evidence="1">Belongs to the ParB family.</text>
</comment>
<name>A0A1I2JR09_9GAMM</name>
<dbReference type="PANTHER" id="PTHR33375:SF1">
    <property type="entry name" value="CHROMOSOME-PARTITIONING PROTEIN PARB-RELATED"/>
    <property type="match status" value="1"/>
</dbReference>
<dbReference type="PANTHER" id="PTHR33375">
    <property type="entry name" value="CHROMOSOME-PARTITIONING PROTEIN PARB-RELATED"/>
    <property type="match status" value="1"/>
</dbReference>
<proteinExistence type="inferred from homology"/>
<dbReference type="Pfam" id="PF17762">
    <property type="entry name" value="HTH_ParB"/>
    <property type="match status" value="1"/>
</dbReference>
<dbReference type="InterPro" id="IPR041468">
    <property type="entry name" value="HTH_ParB/Spo0J"/>
</dbReference>
<sequence length="281" mass="30860">MSIKKRGLGRGLDALLSSVAQPATEDGSEALRELNIEQIQPGRHQPRRQFDADALDALAESIRAQGIVQPIVVRPSGADRYEIVAGERRWRAAKQAGLKSVPVIVRTLDERGAMAVALVENIQRADLNPLEEAEALHKLIEECGLTHEKAAEAVGRSRAHITNLLRLRELDAEVQALVRDGRLSLGHAKVLLGVQGVRQVQLARLVVEKQLSVRDTEALVHAEPRAKTARTPKARVPALEKQISASIGMPVRLHQAESGRGKLTVSFRNAEELARLLERLR</sequence>
<dbReference type="GO" id="GO:0007059">
    <property type="term" value="P:chromosome segregation"/>
    <property type="evidence" value="ECO:0007669"/>
    <property type="project" value="UniProtKB-KW"/>
</dbReference>
<organism evidence="7 8">
    <name type="scientific">Fontimonas thermophila</name>
    <dbReference type="NCBI Taxonomy" id="1076937"/>
    <lineage>
        <taxon>Bacteria</taxon>
        <taxon>Pseudomonadati</taxon>
        <taxon>Pseudomonadota</taxon>
        <taxon>Gammaproteobacteria</taxon>
        <taxon>Nevskiales</taxon>
        <taxon>Nevskiaceae</taxon>
        <taxon>Fontimonas</taxon>
    </lineage>
</organism>
<evidence type="ECO:0000256" key="4">
    <source>
        <dbReference type="ARBA" id="ARBA00023125"/>
    </source>
</evidence>
<gene>
    <name evidence="7" type="ORF">SAMN04488120_10925</name>
</gene>
<dbReference type="InterPro" id="IPR003115">
    <property type="entry name" value="ParB_N"/>
</dbReference>
<evidence type="ECO:0000256" key="2">
    <source>
        <dbReference type="ARBA" id="ARBA00022372"/>
    </source>
</evidence>
<comment type="function">
    <text evidence="5">Involved in chromosome partition. Localize to both poles of the predivisional cell following completion of DNA replication. Binds to the DNA origin of replication.</text>
</comment>
<dbReference type="GO" id="GO:0045881">
    <property type="term" value="P:positive regulation of sporulation resulting in formation of a cellular spore"/>
    <property type="evidence" value="ECO:0007669"/>
    <property type="project" value="TreeGrafter"/>
</dbReference>
<dbReference type="AlphaFoldDB" id="A0A1I2JR09"/>
<dbReference type="InterPro" id="IPR057240">
    <property type="entry name" value="ParB_dimer_C"/>
</dbReference>
<accession>A0A1I2JR09</accession>
<dbReference type="FunFam" id="3.90.1530.30:FF:000001">
    <property type="entry name" value="Chromosome partitioning protein ParB"/>
    <property type="match status" value="1"/>
</dbReference>
<dbReference type="FunFam" id="1.10.10.2830:FF:000001">
    <property type="entry name" value="Chromosome partitioning protein ParB"/>
    <property type="match status" value="1"/>
</dbReference>
<dbReference type="Pfam" id="PF23552">
    <property type="entry name" value="ParB_C"/>
    <property type="match status" value="1"/>
</dbReference>
<dbReference type="Gene3D" id="3.90.1530.30">
    <property type="match status" value="1"/>
</dbReference>
<dbReference type="STRING" id="1076937.SAMN04488120_10925"/>
<dbReference type="SMART" id="SM00470">
    <property type="entry name" value="ParB"/>
    <property type="match status" value="1"/>
</dbReference>